<dbReference type="eggNOG" id="COG0407">
    <property type="taxonomic scope" value="Bacteria"/>
</dbReference>
<protein>
    <submittedName>
        <fullName evidence="2">Putative methyltransferase CmuC</fullName>
    </submittedName>
</protein>
<dbReference type="SUPFAM" id="SSF51726">
    <property type="entry name" value="UROD/MetE-like"/>
    <property type="match status" value="1"/>
</dbReference>
<dbReference type="InterPro" id="IPR038071">
    <property type="entry name" value="UROD/MetE-like_sf"/>
</dbReference>
<name>A0A081C7T6_VECG1</name>
<dbReference type="AlphaFoldDB" id="A0A081C7T6"/>
<keyword evidence="2" id="KW-0489">Methyltransferase</keyword>
<evidence type="ECO:0000259" key="1">
    <source>
        <dbReference type="Pfam" id="PF01208"/>
    </source>
</evidence>
<keyword evidence="2" id="KW-0808">Transferase</keyword>
<evidence type="ECO:0000313" key="2">
    <source>
        <dbReference type="EMBL" id="GAK60641.1"/>
    </source>
</evidence>
<dbReference type="Proteomes" id="UP000030661">
    <property type="component" value="Unassembled WGS sequence"/>
</dbReference>
<dbReference type="GO" id="GO:0032259">
    <property type="term" value="P:methylation"/>
    <property type="evidence" value="ECO:0007669"/>
    <property type="project" value="UniProtKB-KW"/>
</dbReference>
<dbReference type="STRING" id="1499967.U27_00538"/>
<dbReference type="GO" id="GO:0004853">
    <property type="term" value="F:uroporphyrinogen decarboxylase activity"/>
    <property type="evidence" value="ECO:0007669"/>
    <property type="project" value="InterPro"/>
</dbReference>
<keyword evidence="3" id="KW-1185">Reference proteome</keyword>
<dbReference type="InterPro" id="IPR000257">
    <property type="entry name" value="Uroporphyrinogen_deCOase"/>
</dbReference>
<dbReference type="Pfam" id="PF01208">
    <property type="entry name" value="URO-D"/>
    <property type="match status" value="1"/>
</dbReference>
<dbReference type="Gene3D" id="3.20.20.210">
    <property type="match status" value="1"/>
</dbReference>
<reference evidence="2" key="1">
    <citation type="journal article" date="2015" name="PeerJ">
        <title>First genomic representation of candidate bacterial phylum KSB3 points to enhanced environmental sensing as a trigger of wastewater bulking.</title>
        <authorList>
            <person name="Sekiguchi Y."/>
            <person name="Ohashi A."/>
            <person name="Parks D.H."/>
            <person name="Yamauchi T."/>
            <person name="Tyson G.W."/>
            <person name="Hugenholtz P."/>
        </authorList>
    </citation>
    <scope>NUCLEOTIDE SEQUENCE [LARGE SCALE GENOMIC DNA]</scope>
</reference>
<accession>A0A081C7T6</accession>
<gene>
    <name evidence="2" type="ORF">U27_00538</name>
</gene>
<dbReference type="GO" id="GO:0008168">
    <property type="term" value="F:methyltransferase activity"/>
    <property type="evidence" value="ECO:0007669"/>
    <property type="project" value="UniProtKB-KW"/>
</dbReference>
<organism evidence="2">
    <name type="scientific">Vecturithrix granuli</name>
    <dbReference type="NCBI Taxonomy" id="1499967"/>
    <lineage>
        <taxon>Bacteria</taxon>
        <taxon>Candidatus Moduliflexota</taxon>
        <taxon>Candidatus Vecturitrichia</taxon>
        <taxon>Candidatus Vecturitrichales</taxon>
        <taxon>Candidatus Vecturitrichaceae</taxon>
        <taxon>Candidatus Vecturithrix</taxon>
    </lineage>
</organism>
<dbReference type="EMBL" id="DF820474">
    <property type="protein sequence ID" value="GAK60641.1"/>
    <property type="molecule type" value="Genomic_DNA"/>
</dbReference>
<feature type="domain" description="Uroporphyrinogen decarboxylase (URO-D)" evidence="1">
    <location>
        <begin position="274"/>
        <end position="415"/>
    </location>
</feature>
<dbReference type="GO" id="GO:0006779">
    <property type="term" value="P:porphyrin-containing compound biosynthetic process"/>
    <property type="evidence" value="ECO:0007669"/>
    <property type="project" value="InterPro"/>
</dbReference>
<dbReference type="HOGENOM" id="CLU_054162_0_0_0"/>
<proteinExistence type="predicted"/>
<sequence length="421" mass="48002">MTSRERVRRVLNHQEADRVPVDLASTLVTGIQAGMYARLKKAMGITEGAIKVYDPFQMLAEVEEPVKQALGVDTFGIQLPTTLFGYKNENWKPFRLFDGTDVLISGHFEYDVLENGDIVQYPKGDRRARPSGRMPKGGFYFDTIVRQEPIDEAKLDPKEWVEQTYSLYTEEELRFIEDTSQYYYNNSDYALIGNFWGAGFGDIAIVPGPGILDPKGIRDPQEWYMSTVTRKSYVKEIYQYQFELQMKNLELYQQAVGDRIEVVVMSGTDFGSQNGPFISLAAYRELYKPLHTAMNDWVHQHTNWKTFYHTCGSIVKFLDDFHEAGIDILNPVQISAKGMDPELLKTQYGDKFVFWGGAIDVQHILPFSTPDVVHAEVSRNVNIFKSGGGFVFNNVHNIQSGIPVENLLAMFDALQANWSYQ</sequence>
<evidence type="ECO:0000313" key="3">
    <source>
        <dbReference type="Proteomes" id="UP000030661"/>
    </source>
</evidence>